<dbReference type="InterPro" id="IPR010851">
    <property type="entry name" value="DEFL"/>
</dbReference>
<dbReference type="Proteomes" id="UP000607653">
    <property type="component" value="Unassembled WGS sequence"/>
</dbReference>
<evidence type="ECO:0000256" key="2">
    <source>
        <dbReference type="ARBA" id="ARBA00022529"/>
    </source>
</evidence>
<keyword evidence="2" id="KW-0929">Antimicrobial</keyword>
<evidence type="ECO:0000313" key="5">
    <source>
        <dbReference type="EMBL" id="DAD35268.1"/>
    </source>
</evidence>
<comment type="caution">
    <text evidence="5">The sequence shown here is derived from an EMBL/GenBank/DDBJ whole genome shotgun (WGS) entry which is preliminary data.</text>
</comment>
<keyword evidence="4" id="KW-0611">Plant defense</keyword>
<sequence>MVPSSDAVNTCQVVRNSNGCDLASCRQWCFKVYHANGFCYATGFASYRCVCIYNCN</sequence>
<keyword evidence="3" id="KW-0295">Fungicide</keyword>
<evidence type="ECO:0000256" key="1">
    <source>
        <dbReference type="ARBA" id="ARBA00006722"/>
    </source>
</evidence>
<comment type="similarity">
    <text evidence="1">Belongs to the DEFL family.</text>
</comment>
<dbReference type="GO" id="GO:0031640">
    <property type="term" value="P:killing of cells of another organism"/>
    <property type="evidence" value="ECO:0007669"/>
    <property type="project" value="UniProtKB-KW"/>
</dbReference>
<dbReference type="Pfam" id="PF07333">
    <property type="entry name" value="SLR1-BP"/>
    <property type="match status" value="1"/>
</dbReference>
<evidence type="ECO:0000313" key="6">
    <source>
        <dbReference type="Proteomes" id="UP000607653"/>
    </source>
</evidence>
<proteinExistence type="inferred from homology"/>
<keyword evidence="6" id="KW-1185">Reference proteome</keyword>
<organism evidence="5 6">
    <name type="scientific">Nelumbo nucifera</name>
    <name type="common">Sacred lotus</name>
    <dbReference type="NCBI Taxonomy" id="4432"/>
    <lineage>
        <taxon>Eukaryota</taxon>
        <taxon>Viridiplantae</taxon>
        <taxon>Streptophyta</taxon>
        <taxon>Embryophyta</taxon>
        <taxon>Tracheophyta</taxon>
        <taxon>Spermatophyta</taxon>
        <taxon>Magnoliopsida</taxon>
        <taxon>Proteales</taxon>
        <taxon>Nelumbonaceae</taxon>
        <taxon>Nelumbo</taxon>
    </lineage>
</organism>
<dbReference type="GO" id="GO:0050832">
    <property type="term" value="P:defense response to fungus"/>
    <property type="evidence" value="ECO:0007669"/>
    <property type="project" value="UniProtKB-KW"/>
</dbReference>
<dbReference type="EMBL" id="DUZY01000004">
    <property type="protein sequence ID" value="DAD35268.1"/>
    <property type="molecule type" value="Genomic_DNA"/>
</dbReference>
<evidence type="ECO:0000256" key="4">
    <source>
        <dbReference type="ARBA" id="ARBA00022821"/>
    </source>
</evidence>
<dbReference type="AlphaFoldDB" id="A0A822Z1A3"/>
<evidence type="ECO:0000256" key="3">
    <source>
        <dbReference type="ARBA" id="ARBA00022577"/>
    </source>
</evidence>
<name>A0A822Z1A3_NELNU</name>
<gene>
    <name evidence="5" type="ORF">HUJ06_005908</name>
</gene>
<protein>
    <submittedName>
        <fullName evidence="5">Uncharacterized protein</fullName>
    </submittedName>
</protein>
<accession>A0A822Z1A3</accession>
<reference evidence="5 6" key="1">
    <citation type="journal article" date="2020" name="Mol. Biol. Evol.">
        <title>Distinct Expression and Methylation Patterns for Genes with Different Fates following a Single Whole-Genome Duplication in Flowering Plants.</title>
        <authorList>
            <person name="Shi T."/>
            <person name="Rahmani R.S."/>
            <person name="Gugger P.F."/>
            <person name="Wang M."/>
            <person name="Li H."/>
            <person name="Zhang Y."/>
            <person name="Li Z."/>
            <person name="Wang Q."/>
            <person name="Van de Peer Y."/>
            <person name="Marchal K."/>
            <person name="Chen J."/>
        </authorList>
    </citation>
    <scope>NUCLEOTIDE SEQUENCE [LARGE SCALE GENOMIC DNA]</scope>
    <source>
        <tissue evidence="5">Leaf</tissue>
    </source>
</reference>